<dbReference type="Proteomes" id="UP000054270">
    <property type="component" value="Unassembled WGS sequence"/>
</dbReference>
<dbReference type="SUPFAM" id="SSF52540">
    <property type="entry name" value="P-loop containing nucleoside triphosphate hydrolases"/>
    <property type="match status" value="1"/>
</dbReference>
<dbReference type="OrthoDB" id="3062714at2759"/>
<feature type="domain" description="SEC63" evidence="1">
    <location>
        <begin position="31"/>
        <end position="321"/>
    </location>
</feature>
<dbReference type="SMART" id="SM00973">
    <property type="entry name" value="Sec63"/>
    <property type="match status" value="1"/>
</dbReference>
<evidence type="ECO:0000259" key="1">
    <source>
        <dbReference type="SMART" id="SM00973"/>
    </source>
</evidence>
<dbReference type="SUPFAM" id="SSF158702">
    <property type="entry name" value="Sec63 N-terminal domain-like"/>
    <property type="match status" value="1"/>
</dbReference>
<proteinExistence type="predicted"/>
<dbReference type="Gene3D" id="1.10.3380.10">
    <property type="entry name" value="Sec63 N-terminal domain-like domain"/>
    <property type="match status" value="1"/>
</dbReference>
<dbReference type="Pfam" id="PF02889">
    <property type="entry name" value="Sec63"/>
    <property type="match status" value="1"/>
</dbReference>
<accession>A0A0D2MKS3</accession>
<keyword evidence="3" id="KW-1185">Reference proteome</keyword>
<organism evidence="2 3">
    <name type="scientific">Hypholoma sublateritium (strain FD-334 SS-4)</name>
    <dbReference type="NCBI Taxonomy" id="945553"/>
    <lineage>
        <taxon>Eukaryota</taxon>
        <taxon>Fungi</taxon>
        <taxon>Dikarya</taxon>
        <taxon>Basidiomycota</taxon>
        <taxon>Agaricomycotina</taxon>
        <taxon>Agaricomycetes</taxon>
        <taxon>Agaricomycetidae</taxon>
        <taxon>Agaricales</taxon>
        <taxon>Agaricineae</taxon>
        <taxon>Strophariaceae</taxon>
        <taxon>Hypholoma</taxon>
    </lineage>
</organism>
<name>A0A0D2MKS3_HYPSF</name>
<gene>
    <name evidence="2" type="ORF">HYPSUDRAFT_214558</name>
</gene>
<evidence type="ECO:0000313" key="2">
    <source>
        <dbReference type="EMBL" id="KJA24363.1"/>
    </source>
</evidence>
<dbReference type="EMBL" id="KN817537">
    <property type="protein sequence ID" value="KJA24363.1"/>
    <property type="molecule type" value="Genomic_DNA"/>
</dbReference>
<dbReference type="Gene3D" id="3.40.50.300">
    <property type="entry name" value="P-loop containing nucleotide triphosphate hydrolases"/>
    <property type="match status" value="1"/>
</dbReference>
<dbReference type="InterPro" id="IPR027417">
    <property type="entry name" value="P-loop_NTPase"/>
</dbReference>
<evidence type="ECO:0000313" key="3">
    <source>
        <dbReference type="Proteomes" id="UP000054270"/>
    </source>
</evidence>
<dbReference type="InterPro" id="IPR035892">
    <property type="entry name" value="C2_domain_sf"/>
</dbReference>
<dbReference type="AlphaFoldDB" id="A0A0D2MKS3"/>
<sequence length="438" mass="48864">MTMSGDANGEVQGQTRACNPGLARQVIVAPSQQRALSVTVNRLTNDSLYGTDYKEDDEGLMQRRADIAHSAAVLLEKCQLIKYEWATGQFTSNGARPHRVALLRDVQLGDGLAPAPDDVDARAVLRILRICPRADIVFVQQSASRILHSMFEICLRRGWATPATAAVDLCKMFEKRMWGSMTPLRQFKGVPPEVVYKAEAVVSLLRSDARNWRAERYSQRRPSRSSVSAQFPKALTSSSTAAHHALASANMTDYRWDEKIHGTAETFFILVDAVDGEVIVFHNTFVLRQRYAEDEHSVSITVPMLLPVPPNYYIPSSRIKFPKPRPLLDFQALTLSALHSKEFEALYSNSIQTFKTQVFQVLYTSDENVFIGAPTGSGKMIAAEFAFLRPIHIQSFTISHFPLLMIAMSKPAYLAIKECSPSKPVITFTTSPTCKFNT</sequence>
<protein>
    <recommendedName>
        <fullName evidence="1">SEC63 domain-containing protein</fullName>
    </recommendedName>
</protein>
<dbReference type="STRING" id="945553.A0A0D2MKS3"/>
<dbReference type="Gene3D" id="2.60.40.150">
    <property type="entry name" value="C2 domain"/>
    <property type="match status" value="1"/>
</dbReference>
<dbReference type="InterPro" id="IPR004179">
    <property type="entry name" value="Sec63-dom"/>
</dbReference>
<reference evidence="3" key="1">
    <citation type="submission" date="2014-04" db="EMBL/GenBank/DDBJ databases">
        <title>Evolutionary Origins and Diversification of the Mycorrhizal Mutualists.</title>
        <authorList>
            <consortium name="DOE Joint Genome Institute"/>
            <consortium name="Mycorrhizal Genomics Consortium"/>
            <person name="Kohler A."/>
            <person name="Kuo A."/>
            <person name="Nagy L.G."/>
            <person name="Floudas D."/>
            <person name="Copeland A."/>
            <person name="Barry K.W."/>
            <person name="Cichocki N."/>
            <person name="Veneault-Fourrey C."/>
            <person name="LaButti K."/>
            <person name="Lindquist E.A."/>
            <person name="Lipzen A."/>
            <person name="Lundell T."/>
            <person name="Morin E."/>
            <person name="Murat C."/>
            <person name="Riley R."/>
            <person name="Ohm R."/>
            <person name="Sun H."/>
            <person name="Tunlid A."/>
            <person name="Henrissat B."/>
            <person name="Grigoriev I.V."/>
            <person name="Hibbett D.S."/>
            <person name="Martin F."/>
        </authorList>
    </citation>
    <scope>NUCLEOTIDE SEQUENCE [LARGE SCALE GENOMIC DNA]</scope>
    <source>
        <strain evidence="3">FD-334 SS-4</strain>
    </source>
</reference>